<reference evidence="1 2" key="1">
    <citation type="submission" date="2019-02" db="EMBL/GenBank/DDBJ databases">
        <title>Genome sequencing of the rare red list fungi Dentipellis fragilis.</title>
        <authorList>
            <person name="Buettner E."/>
            <person name="Kellner H."/>
        </authorList>
    </citation>
    <scope>NUCLEOTIDE SEQUENCE [LARGE SCALE GENOMIC DNA]</scope>
    <source>
        <strain evidence="1 2">DSM 105465</strain>
    </source>
</reference>
<dbReference type="Proteomes" id="UP000298327">
    <property type="component" value="Unassembled WGS sequence"/>
</dbReference>
<name>A0A4Y9ZBX3_9AGAM</name>
<comment type="caution">
    <text evidence="1">The sequence shown here is derived from an EMBL/GenBank/DDBJ whole genome shotgun (WGS) entry which is preliminary data.</text>
</comment>
<protein>
    <submittedName>
        <fullName evidence="1">Uncharacterized protein</fullName>
    </submittedName>
</protein>
<evidence type="ECO:0000313" key="2">
    <source>
        <dbReference type="Proteomes" id="UP000298327"/>
    </source>
</evidence>
<keyword evidence="2" id="KW-1185">Reference proteome</keyword>
<evidence type="ECO:0000313" key="1">
    <source>
        <dbReference type="EMBL" id="TFY71301.1"/>
    </source>
</evidence>
<gene>
    <name evidence="1" type="ORF">EVG20_g1694</name>
</gene>
<organism evidence="1 2">
    <name type="scientific">Dentipellis fragilis</name>
    <dbReference type="NCBI Taxonomy" id="205917"/>
    <lineage>
        <taxon>Eukaryota</taxon>
        <taxon>Fungi</taxon>
        <taxon>Dikarya</taxon>
        <taxon>Basidiomycota</taxon>
        <taxon>Agaricomycotina</taxon>
        <taxon>Agaricomycetes</taxon>
        <taxon>Russulales</taxon>
        <taxon>Hericiaceae</taxon>
        <taxon>Dentipellis</taxon>
    </lineage>
</organism>
<dbReference type="EMBL" id="SEOQ01000057">
    <property type="protein sequence ID" value="TFY71301.1"/>
    <property type="molecule type" value="Genomic_DNA"/>
</dbReference>
<dbReference type="AlphaFoldDB" id="A0A4Y9ZBX3"/>
<dbReference type="OrthoDB" id="3168582at2759"/>
<proteinExistence type="predicted"/>
<sequence length="190" mass="21182">MPETARYLEAANVLSRLLRAGGVPHAFYGSIFTAVLANSPQADELYCIVEGGHTHPFRRVRQAVTGSQEITTTASPWSNRLHAKYHRCIPPIEIEILPAGEEGPRRLDSMTVMVVGGIPFLTVSEFVRAKLKAWIIRGTERDAQDIIFCVTRYWNAIDANRIPEHDMHTFVDAYAAAASGWAAIQRKYGM</sequence>
<accession>A0A4Y9ZBX3</accession>